<name>A0A0A9YV43_LYGHE</name>
<gene>
    <name evidence="1" type="primary">INTS10</name>
    <name evidence="1" type="ORF">CM83_5053</name>
</gene>
<dbReference type="EMBL" id="GBHO01008128">
    <property type="protein sequence ID" value="JAG35476.1"/>
    <property type="molecule type" value="Transcribed_RNA"/>
</dbReference>
<reference evidence="1" key="1">
    <citation type="journal article" date="2014" name="PLoS ONE">
        <title>Transcriptome-Based Identification of ABC Transporters in the Western Tarnished Plant Bug Lygus hesperus.</title>
        <authorList>
            <person name="Hull J.J."/>
            <person name="Chaney K."/>
            <person name="Geib S.M."/>
            <person name="Fabrick J.A."/>
            <person name="Brent C.S."/>
            <person name="Walsh D."/>
            <person name="Lavine L.C."/>
        </authorList>
    </citation>
    <scope>NUCLEOTIDE SEQUENCE</scope>
</reference>
<dbReference type="AlphaFoldDB" id="A0A0A9YV43"/>
<evidence type="ECO:0000313" key="1">
    <source>
        <dbReference type="EMBL" id="JAG35476.1"/>
    </source>
</evidence>
<organism evidence="1">
    <name type="scientific">Lygus hesperus</name>
    <name type="common">Western plant bug</name>
    <dbReference type="NCBI Taxonomy" id="30085"/>
    <lineage>
        <taxon>Eukaryota</taxon>
        <taxon>Metazoa</taxon>
        <taxon>Ecdysozoa</taxon>
        <taxon>Arthropoda</taxon>
        <taxon>Hexapoda</taxon>
        <taxon>Insecta</taxon>
        <taxon>Pterygota</taxon>
        <taxon>Neoptera</taxon>
        <taxon>Paraneoptera</taxon>
        <taxon>Hemiptera</taxon>
        <taxon>Heteroptera</taxon>
        <taxon>Panheteroptera</taxon>
        <taxon>Cimicomorpha</taxon>
        <taxon>Miridae</taxon>
        <taxon>Mirini</taxon>
        <taxon>Lygus</taxon>
    </lineage>
</organism>
<protein>
    <submittedName>
        <fullName evidence="1">Integrator complex subunit 10</fullName>
    </submittedName>
</protein>
<proteinExistence type="predicted"/>
<reference evidence="1" key="2">
    <citation type="submission" date="2014-07" db="EMBL/GenBank/DDBJ databases">
        <authorList>
            <person name="Hull J."/>
        </authorList>
    </citation>
    <scope>NUCLEOTIDE SEQUENCE</scope>
</reference>
<sequence>MISNTICAPTKKIKALVIRHSRVHLDGGYFIPCSSIRFCVRTNTNRSISSFETSTHSSASPSPSKPPSLSFVIARIVDKNMQVDKSWEDLPRRVNSKEEECEV</sequence>
<accession>A0A0A9YV43</accession>